<accession>A0A645I844</accession>
<evidence type="ECO:0000313" key="1">
    <source>
        <dbReference type="EMBL" id="MPN46962.1"/>
    </source>
</evidence>
<dbReference type="EMBL" id="VSSQ01108057">
    <property type="protein sequence ID" value="MPN46962.1"/>
    <property type="molecule type" value="Genomic_DNA"/>
</dbReference>
<organism evidence="1">
    <name type="scientific">bioreactor metagenome</name>
    <dbReference type="NCBI Taxonomy" id="1076179"/>
    <lineage>
        <taxon>unclassified sequences</taxon>
        <taxon>metagenomes</taxon>
        <taxon>ecological metagenomes</taxon>
    </lineage>
</organism>
<protein>
    <submittedName>
        <fullName evidence="1">Uncharacterized protein</fullName>
    </submittedName>
</protein>
<name>A0A645I844_9ZZZZ</name>
<sequence length="165" mass="19134">MFKANRVLFRTTNFFRITQCRSMENDFGILPMPKFDESQAEYYHPMSYSSPAICIPYTAENPEINGAVIEALSYYGRTIMLPAYYDRLLMGIVSRDEESKFCLDIIFDSVNFDLGTIYNFGGLRECFTQIISSGANMFASYYEKNEAKAKKELDNYINSYKDYIN</sequence>
<gene>
    <name evidence="1" type="ORF">SDC9_194561</name>
</gene>
<reference evidence="1" key="1">
    <citation type="submission" date="2019-08" db="EMBL/GenBank/DDBJ databases">
        <authorList>
            <person name="Kucharzyk K."/>
            <person name="Murdoch R.W."/>
            <person name="Higgins S."/>
            <person name="Loffler F."/>
        </authorList>
    </citation>
    <scope>NUCLEOTIDE SEQUENCE</scope>
</reference>
<proteinExistence type="predicted"/>
<comment type="caution">
    <text evidence="1">The sequence shown here is derived from an EMBL/GenBank/DDBJ whole genome shotgun (WGS) entry which is preliminary data.</text>
</comment>
<dbReference type="AlphaFoldDB" id="A0A645I844"/>